<dbReference type="EMBL" id="HE774682">
    <property type="protein sequence ID" value="CCG54527.1"/>
    <property type="molecule type" value="Genomic_DNA"/>
</dbReference>
<evidence type="ECO:0000313" key="2">
    <source>
        <dbReference type="Proteomes" id="UP000007599"/>
    </source>
</evidence>
<accession>H8XRU3</accession>
<gene>
    <name evidence="1" type="ordered locus">KQS_13150</name>
</gene>
<reference evidence="2" key="2">
    <citation type="submission" date="2012-03" db="EMBL/GenBank/DDBJ databases">
        <title>Complete genome sequence of Flavobacterium indicum GPTSA100-9T, isolated from warm spring water.</title>
        <authorList>
            <person name="Barbier P."/>
            <person name="Houel A."/>
            <person name="Loux V."/>
            <person name="Poulain J."/>
            <person name="Bernardet J.-F."/>
            <person name="Touchon M."/>
            <person name="Duchaud E."/>
        </authorList>
    </citation>
    <scope>NUCLEOTIDE SEQUENCE [LARGE SCALE GENOMIC DNA]</scope>
    <source>
        <strain evidence="2">DSM 17447 / CIP 109464 / GPTSA100-9</strain>
    </source>
</reference>
<dbReference type="eggNOG" id="ENOG5034438">
    <property type="taxonomic scope" value="Bacteria"/>
</dbReference>
<organism evidence="1 2">
    <name type="scientific">Flavobacterium indicum (strain DSM 17447 / CIP 109464 / GPTSA100-9)</name>
    <dbReference type="NCBI Taxonomy" id="1094466"/>
    <lineage>
        <taxon>Bacteria</taxon>
        <taxon>Pseudomonadati</taxon>
        <taxon>Bacteroidota</taxon>
        <taxon>Flavobacteriia</taxon>
        <taxon>Flavobacteriales</taxon>
        <taxon>Flavobacteriaceae</taxon>
        <taxon>Flavobacterium</taxon>
    </lineage>
</organism>
<name>H8XRU3_FLAIG</name>
<evidence type="ECO:0000313" key="1">
    <source>
        <dbReference type="EMBL" id="CCG54527.1"/>
    </source>
</evidence>
<evidence type="ECO:0008006" key="3">
    <source>
        <dbReference type="Google" id="ProtNLM"/>
    </source>
</evidence>
<dbReference type="STRING" id="1094466.KQS_13150"/>
<dbReference type="PATRIC" id="fig|1094466.5.peg.2573"/>
<dbReference type="Proteomes" id="UP000007599">
    <property type="component" value="Chromosome I"/>
</dbReference>
<proteinExistence type="predicted"/>
<sequence>MFNKKLIRFVLIFSLISITKSYSQENIFNRSSIKTGIGIGYNDSKEENGLGLIYNLGYQKSFGVKERFRINPNLIIGGFSTNLITDTRDQFYRITSLQMNVSYDVVRYNSISLLLCTGVFGNYSRGLLGTGGELQNNQNSEYFQKFYFGGSLGIGLRINPIKSRIAYEIKPFTIQLGNKGFSLGYIMMGLDIKFKN</sequence>
<dbReference type="KEGG" id="fin:KQS_13150"/>
<protein>
    <recommendedName>
        <fullName evidence="3">Outer membrane protein beta-barrel domain-containing protein</fullName>
    </recommendedName>
</protein>
<reference evidence="1 2" key="1">
    <citation type="journal article" date="2012" name="J. Bacteriol.">
        <title>Complete Genome Sequence of Flavobacterium indicum GPSTA100-9T, Isolated from Warm Spring Water.</title>
        <authorList>
            <person name="Barbier P."/>
            <person name="Houel A."/>
            <person name="Loux V."/>
            <person name="Poulain J."/>
            <person name="Bernardet J.F."/>
            <person name="Touchon M."/>
            <person name="Duchaud E."/>
        </authorList>
    </citation>
    <scope>NUCLEOTIDE SEQUENCE [LARGE SCALE GENOMIC DNA]</scope>
    <source>
        <strain evidence="2">DSM 17447 / CIP 109464 / GPTSA100-9</strain>
    </source>
</reference>
<dbReference type="HOGENOM" id="CLU_1388429_0_0_10"/>
<dbReference type="AlphaFoldDB" id="H8XRU3"/>
<keyword evidence="2" id="KW-1185">Reference proteome</keyword>